<evidence type="ECO:0000313" key="1">
    <source>
        <dbReference type="EMBL" id="KAL3598440.1"/>
    </source>
</evidence>
<dbReference type="EMBL" id="RCHU02000003">
    <property type="protein sequence ID" value="KAL3598440.1"/>
    <property type="molecule type" value="Genomic_DNA"/>
</dbReference>
<dbReference type="Proteomes" id="UP000309997">
    <property type="component" value="Unassembled WGS sequence"/>
</dbReference>
<protein>
    <submittedName>
        <fullName evidence="1">Uncharacterized protein</fullName>
    </submittedName>
</protein>
<comment type="caution">
    <text evidence="1">The sequence shown here is derived from an EMBL/GenBank/DDBJ whole genome shotgun (WGS) entry which is preliminary data.</text>
</comment>
<evidence type="ECO:0000313" key="2">
    <source>
        <dbReference type="Proteomes" id="UP000309997"/>
    </source>
</evidence>
<keyword evidence="2" id="KW-1185">Reference proteome</keyword>
<proteinExistence type="predicted"/>
<name>A0ACC4CLK1_POPAL</name>
<accession>A0ACC4CLK1</accession>
<reference evidence="1 2" key="1">
    <citation type="journal article" date="2024" name="Plant Biotechnol. J.">
        <title>Genome and CRISPR/Cas9 system of a widespread forest tree (Populus alba) in the world.</title>
        <authorList>
            <person name="Liu Y.J."/>
            <person name="Jiang P.F."/>
            <person name="Han X.M."/>
            <person name="Li X.Y."/>
            <person name="Wang H.M."/>
            <person name="Wang Y.J."/>
            <person name="Wang X.X."/>
            <person name="Zeng Q.Y."/>
        </authorList>
    </citation>
    <scope>NUCLEOTIDE SEQUENCE [LARGE SCALE GENOMIC DNA]</scope>
    <source>
        <strain evidence="2">cv. PAL-ZL1</strain>
    </source>
</reference>
<organism evidence="1 2">
    <name type="scientific">Populus alba</name>
    <name type="common">White poplar</name>
    <dbReference type="NCBI Taxonomy" id="43335"/>
    <lineage>
        <taxon>Eukaryota</taxon>
        <taxon>Viridiplantae</taxon>
        <taxon>Streptophyta</taxon>
        <taxon>Embryophyta</taxon>
        <taxon>Tracheophyta</taxon>
        <taxon>Spermatophyta</taxon>
        <taxon>Magnoliopsida</taxon>
        <taxon>eudicotyledons</taxon>
        <taxon>Gunneridae</taxon>
        <taxon>Pentapetalae</taxon>
        <taxon>rosids</taxon>
        <taxon>fabids</taxon>
        <taxon>Malpighiales</taxon>
        <taxon>Salicaceae</taxon>
        <taxon>Saliceae</taxon>
        <taxon>Populus</taxon>
    </lineage>
</organism>
<gene>
    <name evidence="1" type="ORF">D5086_006358</name>
</gene>
<sequence length="179" mass="20892">MFGCSDEGVLKNQQCKCICLRDASWSYRTFRLQYEQLILHFKSKTLCYTEANTSLQLLWRSGYTNISWFYVTMAWCSSGSRNMNSYAKRGYDRIGSFKALVSHESKSPRWRLLWRKIVKEKRKIFDCSSSAQANITYDPYTYSQNFDHGLIISNPDDSSRSFSARFAVPSRIFEKDGLV</sequence>